<feature type="transmembrane region" description="Helical" evidence="6">
    <location>
        <begin position="172"/>
        <end position="189"/>
    </location>
</feature>
<dbReference type="RefSeq" id="WP_189497624.1">
    <property type="nucleotide sequence ID" value="NZ_BMZH01000006.1"/>
</dbReference>
<dbReference type="Gene3D" id="1.20.120.1630">
    <property type="match status" value="1"/>
</dbReference>
<dbReference type="PANTHER" id="PTHR31040">
    <property type="entry name" value="NURIM"/>
    <property type="match status" value="1"/>
</dbReference>
<comment type="caution">
    <text evidence="7">The sequence shown here is derived from an EMBL/GenBank/DDBJ whole genome shotgun (WGS) entry which is preliminary data.</text>
</comment>
<dbReference type="PANTHER" id="PTHR31040:SF1">
    <property type="entry name" value="NURIM"/>
    <property type="match status" value="1"/>
</dbReference>
<evidence type="ECO:0000256" key="4">
    <source>
        <dbReference type="ARBA" id="ARBA00022989"/>
    </source>
</evidence>
<keyword evidence="8" id="KW-1185">Reference proteome</keyword>
<evidence type="ECO:0000313" key="7">
    <source>
        <dbReference type="EMBL" id="GHA95375.1"/>
    </source>
</evidence>
<evidence type="ECO:0000256" key="3">
    <source>
        <dbReference type="ARBA" id="ARBA00022692"/>
    </source>
</evidence>
<evidence type="ECO:0000313" key="8">
    <source>
        <dbReference type="Proteomes" id="UP000634004"/>
    </source>
</evidence>
<evidence type="ECO:0000256" key="6">
    <source>
        <dbReference type="SAM" id="Phobius"/>
    </source>
</evidence>
<evidence type="ECO:0000256" key="2">
    <source>
        <dbReference type="ARBA" id="ARBA00010631"/>
    </source>
</evidence>
<keyword evidence="5 6" id="KW-0472">Membrane</keyword>
<evidence type="ECO:0000256" key="1">
    <source>
        <dbReference type="ARBA" id="ARBA00004141"/>
    </source>
</evidence>
<comment type="subcellular location">
    <subcellularLocation>
        <location evidence="1">Membrane</location>
        <topology evidence="1">Multi-pass membrane protein</topology>
    </subcellularLocation>
</comment>
<evidence type="ECO:0000256" key="5">
    <source>
        <dbReference type="ARBA" id="ARBA00023136"/>
    </source>
</evidence>
<proteinExistence type="inferred from homology"/>
<dbReference type="GO" id="GO:0016020">
    <property type="term" value="C:membrane"/>
    <property type="evidence" value="ECO:0007669"/>
    <property type="project" value="UniProtKB-SubCell"/>
</dbReference>
<keyword evidence="4 6" id="KW-1133">Transmembrane helix</keyword>
<feature type="transmembrane region" description="Helical" evidence="6">
    <location>
        <begin position="116"/>
        <end position="139"/>
    </location>
</feature>
<organism evidence="7 8">
    <name type="scientific">Algimonas arctica</name>
    <dbReference type="NCBI Taxonomy" id="1479486"/>
    <lineage>
        <taxon>Bacteria</taxon>
        <taxon>Pseudomonadati</taxon>
        <taxon>Pseudomonadota</taxon>
        <taxon>Alphaproteobacteria</taxon>
        <taxon>Maricaulales</taxon>
        <taxon>Robiginitomaculaceae</taxon>
        <taxon>Algimonas</taxon>
    </lineage>
</organism>
<sequence length="242" mass="27129">MSKFLILFYGVAAYFIGVAGLLCIIAALAGFIPYGFFLSDPVVAINPIVWNLVLVSLWGFIHTVMARPGFKTIFTRVIPASAERSTYVLVAGVTSIGLIGFWLNATGMVWDIEATLAVYSLWAIFIFGWAFLLAATFAINHFDLFGLRQVFLNFKNQPLPPLRFVKRAMYKYIRHPIQTGVLIGVWATPSMSMTQIGLSIGFTVYIFIGLWFEERDLIKEHGEAYLSYRRSAGKLFPKFGAN</sequence>
<dbReference type="EMBL" id="BMZH01000006">
    <property type="protein sequence ID" value="GHA95375.1"/>
    <property type="molecule type" value="Genomic_DNA"/>
</dbReference>
<dbReference type="Proteomes" id="UP000634004">
    <property type="component" value="Unassembled WGS sequence"/>
</dbReference>
<comment type="similarity">
    <text evidence="2">Belongs to the nurim family.</text>
</comment>
<dbReference type="AlphaFoldDB" id="A0A8J3G2M4"/>
<dbReference type="InterPro" id="IPR033580">
    <property type="entry name" value="Nurim-like"/>
</dbReference>
<protein>
    <submittedName>
        <fullName evidence="7">Membrane protein</fullName>
    </submittedName>
</protein>
<reference evidence="7" key="2">
    <citation type="submission" date="2020-09" db="EMBL/GenBank/DDBJ databases">
        <authorList>
            <person name="Sun Q."/>
            <person name="Kim S."/>
        </authorList>
    </citation>
    <scope>NUCLEOTIDE SEQUENCE</scope>
    <source>
        <strain evidence="7">KCTC 32513</strain>
    </source>
</reference>
<feature type="transmembrane region" description="Helical" evidence="6">
    <location>
        <begin position="48"/>
        <end position="66"/>
    </location>
</feature>
<feature type="transmembrane region" description="Helical" evidence="6">
    <location>
        <begin position="7"/>
        <end position="36"/>
    </location>
</feature>
<gene>
    <name evidence="7" type="ORF">GCM10009069_17970</name>
</gene>
<feature type="transmembrane region" description="Helical" evidence="6">
    <location>
        <begin position="195"/>
        <end position="212"/>
    </location>
</feature>
<accession>A0A8J3G2M4</accession>
<feature type="transmembrane region" description="Helical" evidence="6">
    <location>
        <begin position="87"/>
        <end position="110"/>
    </location>
</feature>
<keyword evidence="3 6" id="KW-0812">Transmembrane</keyword>
<reference evidence="7" key="1">
    <citation type="journal article" date="2014" name="Int. J. Syst. Evol. Microbiol.">
        <title>Complete genome sequence of Corynebacterium casei LMG S-19264T (=DSM 44701T), isolated from a smear-ripened cheese.</title>
        <authorList>
            <consortium name="US DOE Joint Genome Institute (JGI-PGF)"/>
            <person name="Walter F."/>
            <person name="Albersmeier A."/>
            <person name="Kalinowski J."/>
            <person name="Ruckert C."/>
        </authorList>
    </citation>
    <scope>NUCLEOTIDE SEQUENCE</scope>
    <source>
        <strain evidence="7">KCTC 32513</strain>
    </source>
</reference>
<name>A0A8J3G2M4_9PROT</name>